<dbReference type="PROSITE" id="PS00409">
    <property type="entry name" value="PROKAR_NTER_METHYL"/>
    <property type="match status" value="1"/>
</dbReference>
<feature type="transmembrane region" description="Helical" evidence="1">
    <location>
        <begin position="12"/>
        <end position="39"/>
    </location>
</feature>
<protein>
    <submittedName>
        <fullName evidence="2">Uncharacterized protein</fullName>
    </submittedName>
</protein>
<dbReference type="InterPro" id="IPR012902">
    <property type="entry name" value="N_methyl_site"/>
</dbReference>
<dbReference type="EMBL" id="LBPV01000037">
    <property type="protein sequence ID" value="KKP64903.1"/>
    <property type="molecule type" value="Genomic_DNA"/>
</dbReference>
<keyword evidence="1" id="KW-0812">Transmembrane</keyword>
<evidence type="ECO:0000313" key="2">
    <source>
        <dbReference type="EMBL" id="KKP64903.1"/>
    </source>
</evidence>
<dbReference type="AlphaFoldDB" id="A0A0G0B689"/>
<dbReference type="NCBIfam" id="TIGR02532">
    <property type="entry name" value="IV_pilin_GFxxxE"/>
    <property type="match status" value="1"/>
</dbReference>
<keyword evidence="1" id="KW-1133">Transmembrane helix</keyword>
<dbReference type="SUPFAM" id="SSF54523">
    <property type="entry name" value="Pili subunits"/>
    <property type="match status" value="1"/>
</dbReference>
<dbReference type="InterPro" id="IPR045584">
    <property type="entry name" value="Pilin-like"/>
</dbReference>
<sequence>MIDFKNKKYEGFSLVEMLITIAIMGMVMLIASITLSTLIKISTVSSNKTRVRNETEFVLELVRRTVRNSNPADVSVYNSIDARTYDAENDQVTDNENIDIPSVYALPLGENVTGNEIHFKPYGYVNWICIGFFRDMNPESDMGYVIKTSTKDLWDNHDKCFDGTTEDYRMYTIGLNSPSVDINSFNIAYTESSGGNYIVRFDLAAQPVDWYLGESTPVNREVFRQAVVSTEGINW</sequence>
<accession>A0A0G0B689</accession>
<dbReference type="Pfam" id="PF07963">
    <property type="entry name" value="N_methyl"/>
    <property type="match status" value="1"/>
</dbReference>
<reference evidence="2 3" key="1">
    <citation type="journal article" date="2015" name="Nature">
        <title>rRNA introns, odd ribosomes, and small enigmatic genomes across a large radiation of phyla.</title>
        <authorList>
            <person name="Brown C.T."/>
            <person name="Hug L.A."/>
            <person name="Thomas B.C."/>
            <person name="Sharon I."/>
            <person name="Castelle C.J."/>
            <person name="Singh A."/>
            <person name="Wilkins M.J."/>
            <person name="Williams K.H."/>
            <person name="Banfield J.F."/>
        </authorList>
    </citation>
    <scope>NUCLEOTIDE SEQUENCE [LARGE SCALE GENOMIC DNA]</scope>
</reference>
<gene>
    <name evidence="2" type="ORF">UR61_C0037G0002</name>
</gene>
<proteinExistence type="predicted"/>
<keyword evidence="1" id="KW-0472">Membrane</keyword>
<dbReference type="Proteomes" id="UP000033866">
    <property type="component" value="Unassembled WGS sequence"/>
</dbReference>
<evidence type="ECO:0000256" key="1">
    <source>
        <dbReference type="SAM" id="Phobius"/>
    </source>
</evidence>
<evidence type="ECO:0000313" key="3">
    <source>
        <dbReference type="Proteomes" id="UP000033866"/>
    </source>
</evidence>
<name>A0A0G0B689_9BACT</name>
<comment type="caution">
    <text evidence="2">The sequence shown here is derived from an EMBL/GenBank/DDBJ whole genome shotgun (WGS) entry which is preliminary data.</text>
</comment>
<organism evidence="2 3">
    <name type="scientific">candidate division WS6 bacterium GW2011_GWE1_34_7</name>
    <dbReference type="NCBI Taxonomy" id="1619093"/>
    <lineage>
        <taxon>Bacteria</taxon>
        <taxon>Candidatus Dojkabacteria</taxon>
    </lineage>
</organism>